<dbReference type="Proteomes" id="UP000234275">
    <property type="component" value="Unassembled WGS sequence"/>
</dbReference>
<organism evidence="1 2">
    <name type="scientific">Aspergillus steynii IBT 23096</name>
    <dbReference type="NCBI Taxonomy" id="1392250"/>
    <lineage>
        <taxon>Eukaryota</taxon>
        <taxon>Fungi</taxon>
        <taxon>Dikarya</taxon>
        <taxon>Ascomycota</taxon>
        <taxon>Pezizomycotina</taxon>
        <taxon>Eurotiomycetes</taxon>
        <taxon>Eurotiomycetidae</taxon>
        <taxon>Eurotiales</taxon>
        <taxon>Aspergillaceae</taxon>
        <taxon>Aspergillus</taxon>
        <taxon>Aspergillus subgen. Circumdati</taxon>
    </lineage>
</organism>
<accession>A0A2I2G8X6</accession>
<proteinExistence type="predicted"/>
<evidence type="ECO:0000313" key="2">
    <source>
        <dbReference type="Proteomes" id="UP000234275"/>
    </source>
</evidence>
<sequence length="192" mass="21275">MVARKKIIVPFKRLSQTQGLGQSPLGVGGAAPGATLDMLNLTADELDTLHAADGIMAGSPVHADETYRVVETKVIQALADRDLSSITRPPIDDRVRNDYSFDPLQQIEATIRRNTPVYSSPSETSLLLRYPSNIGALRFADIHGMIEVLNQGFDDQVIYHSRQSRSSTACMWPMGEKRLIQKSSSATYEHYR</sequence>
<dbReference type="EMBL" id="MSFO01000004">
    <property type="protein sequence ID" value="PLB49335.1"/>
    <property type="molecule type" value="Genomic_DNA"/>
</dbReference>
<name>A0A2I2G8X6_9EURO</name>
<comment type="caution">
    <text evidence="1">The sequence shown here is derived from an EMBL/GenBank/DDBJ whole genome shotgun (WGS) entry which is preliminary data.</text>
</comment>
<dbReference type="VEuPathDB" id="FungiDB:P170DRAFT_182075"/>
<dbReference type="AlphaFoldDB" id="A0A2I2G8X6"/>
<gene>
    <name evidence="1" type="ORF">P170DRAFT_182075</name>
</gene>
<keyword evidence="2" id="KW-1185">Reference proteome</keyword>
<reference evidence="1 2" key="1">
    <citation type="submission" date="2016-12" db="EMBL/GenBank/DDBJ databases">
        <title>The genomes of Aspergillus section Nigri reveals drivers in fungal speciation.</title>
        <authorList>
            <consortium name="DOE Joint Genome Institute"/>
            <person name="Vesth T.C."/>
            <person name="Nybo J."/>
            <person name="Theobald S."/>
            <person name="Brandl J."/>
            <person name="Frisvad J.C."/>
            <person name="Nielsen K.F."/>
            <person name="Lyhne E.K."/>
            <person name="Kogle M.E."/>
            <person name="Kuo A."/>
            <person name="Riley R."/>
            <person name="Clum A."/>
            <person name="Nolan M."/>
            <person name="Lipzen A."/>
            <person name="Salamov A."/>
            <person name="Henrissat B."/>
            <person name="Wiebenga A."/>
            <person name="De Vries R.P."/>
            <person name="Grigoriev I.V."/>
            <person name="Mortensen U.H."/>
            <person name="Andersen M.R."/>
            <person name="Baker S.E."/>
        </authorList>
    </citation>
    <scope>NUCLEOTIDE SEQUENCE [LARGE SCALE GENOMIC DNA]</scope>
    <source>
        <strain evidence="1 2">IBT 23096</strain>
    </source>
</reference>
<dbReference type="GeneID" id="36550363"/>
<evidence type="ECO:0000313" key="1">
    <source>
        <dbReference type="EMBL" id="PLB49335.1"/>
    </source>
</evidence>
<dbReference type="RefSeq" id="XP_024704637.1">
    <property type="nucleotide sequence ID" value="XM_024842665.1"/>
</dbReference>
<protein>
    <submittedName>
        <fullName evidence="1">Uncharacterized protein</fullName>
    </submittedName>
</protein>